<evidence type="ECO:0000313" key="1">
    <source>
        <dbReference type="EMBL" id="KAG9345101.1"/>
    </source>
</evidence>
<dbReference type="EMBL" id="JAFBMS010000018">
    <property type="protein sequence ID" value="KAG9345101.1"/>
    <property type="molecule type" value="Genomic_DNA"/>
</dbReference>
<dbReference type="AlphaFoldDB" id="A0A8T2P161"/>
<proteinExistence type="predicted"/>
<name>A0A8T2P161_9TELE</name>
<organism evidence="1 2">
    <name type="scientific">Albula glossodonta</name>
    <name type="common">roundjaw bonefish</name>
    <dbReference type="NCBI Taxonomy" id="121402"/>
    <lineage>
        <taxon>Eukaryota</taxon>
        <taxon>Metazoa</taxon>
        <taxon>Chordata</taxon>
        <taxon>Craniata</taxon>
        <taxon>Vertebrata</taxon>
        <taxon>Euteleostomi</taxon>
        <taxon>Actinopterygii</taxon>
        <taxon>Neopterygii</taxon>
        <taxon>Teleostei</taxon>
        <taxon>Albuliformes</taxon>
        <taxon>Albulidae</taxon>
        <taxon>Albula</taxon>
    </lineage>
</organism>
<accession>A0A8T2P161</accession>
<protein>
    <submittedName>
        <fullName evidence="1">Uncharacterized protein</fullName>
    </submittedName>
</protein>
<reference evidence="1" key="1">
    <citation type="thesis" date="2021" institute="BYU ScholarsArchive" country="Provo, UT, USA">
        <title>Applications of and Algorithms for Genome Assembly and Genomic Analyses with an Emphasis on Marine Teleosts.</title>
        <authorList>
            <person name="Pickett B.D."/>
        </authorList>
    </citation>
    <scope>NUCLEOTIDE SEQUENCE</scope>
    <source>
        <strain evidence="1">HI-2016</strain>
    </source>
</reference>
<keyword evidence="2" id="KW-1185">Reference proteome</keyword>
<comment type="caution">
    <text evidence="1">The sequence shown here is derived from an EMBL/GenBank/DDBJ whole genome shotgun (WGS) entry which is preliminary data.</text>
</comment>
<evidence type="ECO:0000313" key="2">
    <source>
        <dbReference type="Proteomes" id="UP000824540"/>
    </source>
</evidence>
<dbReference type="Proteomes" id="UP000824540">
    <property type="component" value="Unassembled WGS sequence"/>
</dbReference>
<sequence length="125" mass="13769">MSHEKPFTCEAEAPEAGHLCPIGEWTLSMDQILFPLPSSVLPSQSVCSVSLPPAGHTELMSFQTLWDSEAVTTVLATEQRDPLQLFKNRRGKKKQYSSTEFLFAMVSQGCQATERIHGNAQSGDL</sequence>
<gene>
    <name evidence="1" type="ORF">JZ751_009642</name>
</gene>